<dbReference type="SUPFAM" id="SSF52200">
    <property type="entry name" value="Toll/Interleukin receptor TIR domain"/>
    <property type="match status" value="1"/>
</dbReference>
<evidence type="ECO:0000259" key="1">
    <source>
        <dbReference type="PROSITE" id="PS50104"/>
    </source>
</evidence>
<dbReference type="InterPro" id="IPR000157">
    <property type="entry name" value="TIR_dom"/>
</dbReference>
<name>A0A856MDJ0_9CYAN</name>
<dbReference type="RefSeq" id="WP_169268707.1">
    <property type="nucleotide sequence ID" value="NZ_CAWOXK010000001.1"/>
</dbReference>
<keyword evidence="2" id="KW-0675">Receptor</keyword>
<gene>
    <name evidence="2" type="ORF">DP114_11215</name>
</gene>
<dbReference type="Proteomes" id="UP000503129">
    <property type="component" value="Chromosome"/>
</dbReference>
<dbReference type="KEGG" id="bsen:DP114_11215"/>
<feature type="domain" description="TIR" evidence="1">
    <location>
        <begin position="1"/>
        <end position="134"/>
    </location>
</feature>
<evidence type="ECO:0000313" key="2">
    <source>
        <dbReference type="EMBL" id="QDL08394.1"/>
    </source>
</evidence>
<reference evidence="2 3" key="1">
    <citation type="submission" date="2018-06" db="EMBL/GenBank/DDBJ databases">
        <title>Comparative genomics of Brasilonema spp. strains.</title>
        <authorList>
            <person name="Alvarenga D.O."/>
            <person name="Fiore M.F."/>
            <person name="Varani A.M."/>
        </authorList>
    </citation>
    <scope>NUCLEOTIDE SEQUENCE [LARGE SCALE GENOMIC DNA]</scope>
    <source>
        <strain evidence="2 3">CENA114</strain>
    </source>
</reference>
<proteinExistence type="predicted"/>
<keyword evidence="3" id="KW-1185">Reference proteome</keyword>
<accession>A0A856MDJ0</accession>
<dbReference type="EMBL" id="CP030118">
    <property type="protein sequence ID" value="QDL08394.1"/>
    <property type="molecule type" value="Genomic_DNA"/>
</dbReference>
<protein>
    <submittedName>
        <fullName evidence="2">Toll/interleukin-1 receptor domain-containing protein</fullName>
    </submittedName>
</protein>
<organism evidence="2 3">
    <name type="scientific">Brasilonema sennae CENA114</name>
    <dbReference type="NCBI Taxonomy" id="415709"/>
    <lineage>
        <taxon>Bacteria</taxon>
        <taxon>Bacillati</taxon>
        <taxon>Cyanobacteriota</taxon>
        <taxon>Cyanophyceae</taxon>
        <taxon>Nostocales</taxon>
        <taxon>Scytonemataceae</taxon>
        <taxon>Brasilonema</taxon>
        <taxon>Bromeliae group (in: Brasilonema)</taxon>
    </lineage>
</organism>
<dbReference type="Pfam" id="PF13676">
    <property type="entry name" value="TIR_2"/>
    <property type="match status" value="1"/>
</dbReference>
<sequence length="291" mass="33064">MTVSVFLSHNKEDKLFVRKLARDLDNHGVKIWLDEAEIKVGESLIGKIRSGLDKVDYVAVILSPNSIASSWVQREVDVAMNQEIMRKRVKVLPIMYRKCELPDFLLGKLYADFTEESRYEDAFEKLVRSIEVVFNKNALESSLTAATLGQALNKAAIINLPIFSKPFHRPFQYIGMSIASASTAVGQRPNEIGNIIIDNDDCHMLLEAEGNFINYVEIDLKKTAPHLQTQEFDSVPILGSLSINPYELELVRKQTHFHTYYDHRKKLKISVSCLYDEAPLTVGFSAKYYGM</sequence>
<dbReference type="Gene3D" id="3.40.50.10140">
    <property type="entry name" value="Toll/interleukin-1 receptor homology (TIR) domain"/>
    <property type="match status" value="1"/>
</dbReference>
<dbReference type="SMART" id="SM00255">
    <property type="entry name" value="TIR"/>
    <property type="match status" value="1"/>
</dbReference>
<dbReference type="AlphaFoldDB" id="A0A856MDJ0"/>
<dbReference type="GO" id="GO:0007165">
    <property type="term" value="P:signal transduction"/>
    <property type="evidence" value="ECO:0007669"/>
    <property type="project" value="InterPro"/>
</dbReference>
<evidence type="ECO:0000313" key="3">
    <source>
        <dbReference type="Proteomes" id="UP000503129"/>
    </source>
</evidence>
<dbReference type="PROSITE" id="PS50104">
    <property type="entry name" value="TIR"/>
    <property type="match status" value="1"/>
</dbReference>
<dbReference type="InterPro" id="IPR035897">
    <property type="entry name" value="Toll_tir_struct_dom_sf"/>
</dbReference>